<organism evidence="2 3">
    <name type="scientific">Willisornis vidua</name>
    <name type="common">Xingu scale-backed antbird</name>
    <dbReference type="NCBI Taxonomy" id="1566151"/>
    <lineage>
        <taxon>Eukaryota</taxon>
        <taxon>Metazoa</taxon>
        <taxon>Chordata</taxon>
        <taxon>Craniata</taxon>
        <taxon>Vertebrata</taxon>
        <taxon>Euteleostomi</taxon>
        <taxon>Archelosauria</taxon>
        <taxon>Archosauria</taxon>
        <taxon>Dinosauria</taxon>
        <taxon>Saurischia</taxon>
        <taxon>Theropoda</taxon>
        <taxon>Coelurosauria</taxon>
        <taxon>Aves</taxon>
        <taxon>Neognathae</taxon>
        <taxon>Neoaves</taxon>
        <taxon>Telluraves</taxon>
        <taxon>Australaves</taxon>
        <taxon>Passeriformes</taxon>
        <taxon>Thamnophilidae</taxon>
        <taxon>Willisornis</taxon>
    </lineage>
</organism>
<dbReference type="PANTHER" id="PTHR33395">
    <property type="entry name" value="TRANSCRIPTASE, PUTATIVE-RELATED-RELATED"/>
    <property type="match status" value="1"/>
</dbReference>
<protein>
    <submittedName>
        <fullName evidence="2">Rna-directed dna polymerase from mobile element jockey-like</fullName>
    </submittedName>
</protein>
<proteinExistence type="predicted"/>
<name>A0ABQ9DA64_9PASS</name>
<feature type="region of interest" description="Disordered" evidence="1">
    <location>
        <begin position="118"/>
        <end position="153"/>
    </location>
</feature>
<comment type="caution">
    <text evidence="2">The sequence shown here is derived from an EMBL/GenBank/DDBJ whole genome shotgun (WGS) entry which is preliminary data.</text>
</comment>
<evidence type="ECO:0000256" key="1">
    <source>
        <dbReference type="SAM" id="MobiDB-lite"/>
    </source>
</evidence>
<reference evidence="2" key="1">
    <citation type="submission" date="2019-10" db="EMBL/GenBank/DDBJ databases">
        <authorList>
            <person name="Soares A.E.R."/>
            <person name="Aleixo A."/>
            <person name="Schneider P."/>
            <person name="Miyaki C.Y."/>
            <person name="Schneider M.P."/>
            <person name="Mello C."/>
            <person name="Vasconcelos A.T.R."/>
        </authorList>
    </citation>
    <scope>NUCLEOTIDE SEQUENCE</scope>
    <source>
        <tissue evidence="2">Muscle</tissue>
    </source>
</reference>
<accession>A0ABQ9DA64</accession>
<evidence type="ECO:0000313" key="2">
    <source>
        <dbReference type="EMBL" id="KAJ7414765.1"/>
    </source>
</evidence>
<gene>
    <name evidence="2" type="ORF">WISP_81837</name>
</gene>
<dbReference type="Proteomes" id="UP001145742">
    <property type="component" value="Unassembled WGS sequence"/>
</dbReference>
<dbReference type="EMBL" id="WHWB01034033">
    <property type="protein sequence ID" value="KAJ7414765.1"/>
    <property type="molecule type" value="Genomic_DNA"/>
</dbReference>
<keyword evidence="3" id="KW-1185">Reference proteome</keyword>
<evidence type="ECO:0000313" key="3">
    <source>
        <dbReference type="Proteomes" id="UP001145742"/>
    </source>
</evidence>
<sequence>MNSVLYDNFMKQVLRDLTWKDALLDLLLVNRADLMSKVEIGAHLGHNNYKVIEFEISVDRRKSASETSTLLMRRADFRLLRELVNKIPWENVFAGAGVHQCWSLFKHHLLKAQEHQFPNAGSQADDGPGGSQCPELEDHDYENDQLLVSPETV</sequence>
<dbReference type="PANTHER" id="PTHR33395:SF22">
    <property type="entry name" value="REVERSE TRANSCRIPTASE DOMAIN-CONTAINING PROTEIN"/>
    <property type="match status" value="1"/>
</dbReference>